<dbReference type="SUPFAM" id="SSF103473">
    <property type="entry name" value="MFS general substrate transporter"/>
    <property type="match status" value="1"/>
</dbReference>
<feature type="transmembrane region" description="Helical" evidence="6">
    <location>
        <begin position="281"/>
        <end position="298"/>
    </location>
</feature>
<evidence type="ECO:0000313" key="8">
    <source>
        <dbReference type="EMBL" id="WAH40661.1"/>
    </source>
</evidence>
<comment type="subcellular location">
    <subcellularLocation>
        <location evidence="1">Cell membrane</location>
        <topology evidence="1">Multi-pass membrane protein</topology>
    </subcellularLocation>
</comment>
<feature type="transmembrane region" description="Helical" evidence="6">
    <location>
        <begin position="399"/>
        <end position="420"/>
    </location>
</feature>
<feature type="transmembrane region" description="Helical" evidence="6">
    <location>
        <begin position="154"/>
        <end position="175"/>
    </location>
</feature>
<feature type="domain" description="Major facilitator superfamily (MFS) profile" evidence="7">
    <location>
        <begin position="26"/>
        <end position="425"/>
    </location>
</feature>
<keyword evidence="5 6" id="KW-0472">Membrane</keyword>
<dbReference type="Proteomes" id="UP001164761">
    <property type="component" value="Chromosome"/>
</dbReference>
<evidence type="ECO:0000256" key="2">
    <source>
        <dbReference type="ARBA" id="ARBA00022448"/>
    </source>
</evidence>
<sequence length="425" mass="46953">MNYIPVNNQMSEPSFSSVRWRMIAPTLFVLWVVGMFDKIGVAVISTNKAFLIDMNLVGKPVLIGSLVTGLLFSYGIGFFIWGWLTDHFGPKKCAIVGLVLWGLSTCLAAIAPNFVTLLVSRICLGFAEAFLWPVSNSLTARWFPLSERGRAKAIWINGINVGAAFTGFLVLSLLHQFSWRIVFWVLTLLAWVICLPMVYWLVQDQPTNHKNVSQFEINHIMSEQLTQEDEKVKIKVKGVLSSSFWMLILSYIASTIGFYGLSTWFPSYLVIMKHFNANQTSSYMVLAYMVALIAVVFVGMHTDKTQKKAIWLAGSFVAALVCLLFAINLSSAITDAIMIAIAIAFVQITTLTIIGLMHSMSSTERIGTSTGIATGFTDVVAAFGPTIMGALIAFDHGSYVFAFMFLIGIFVIGALGGYILQRQSY</sequence>
<dbReference type="InterPro" id="IPR050382">
    <property type="entry name" value="MFS_Na/Anion_cotransporter"/>
</dbReference>
<keyword evidence="2" id="KW-0813">Transport</keyword>
<protein>
    <submittedName>
        <fullName evidence="8">MFS transporter</fullName>
    </submittedName>
</protein>
<evidence type="ECO:0000259" key="7">
    <source>
        <dbReference type="PROSITE" id="PS50850"/>
    </source>
</evidence>
<evidence type="ECO:0000313" key="9">
    <source>
        <dbReference type="Proteomes" id="UP001164761"/>
    </source>
</evidence>
<dbReference type="InterPro" id="IPR020846">
    <property type="entry name" value="MFS_dom"/>
</dbReference>
<accession>A0ABY6ZEW4</accession>
<proteinExistence type="predicted"/>
<feature type="transmembrane region" description="Helical" evidence="6">
    <location>
        <begin position="181"/>
        <end position="202"/>
    </location>
</feature>
<feature type="transmembrane region" description="Helical" evidence="6">
    <location>
        <begin position="61"/>
        <end position="81"/>
    </location>
</feature>
<keyword evidence="4 6" id="KW-1133">Transmembrane helix</keyword>
<dbReference type="EMBL" id="CP104067">
    <property type="protein sequence ID" value="WAH40661.1"/>
    <property type="molecule type" value="Genomic_DNA"/>
</dbReference>
<dbReference type="Gene3D" id="1.20.1250.20">
    <property type="entry name" value="MFS general substrate transporter like domains"/>
    <property type="match status" value="2"/>
</dbReference>
<name>A0ABY6ZEW4_9BACL</name>
<feature type="transmembrane region" description="Helical" evidence="6">
    <location>
        <begin position="336"/>
        <end position="357"/>
    </location>
</feature>
<dbReference type="RefSeq" id="WP_268004558.1">
    <property type="nucleotide sequence ID" value="NZ_BSUT01000001.1"/>
</dbReference>
<dbReference type="PROSITE" id="PS50850">
    <property type="entry name" value="MFS"/>
    <property type="match status" value="1"/>
</dbReference>
<gene>
    <name evidence="8" type="ORF">NZD89_20490</name>
</gene>
<feature type="transmembrane region" description="Helical" evidence="6">
    <location>
        <begin position="20"/>
        <end position="41"/>
    </location>
</feature>
<evidence type="ECO:0000256" key="1">
    <source>
        <dbReference type="ARBA" id="ARBA00004651"/>
    </source>
</evidence>
<keyword evidence="3 6" id="KW-0812">Transmembrane</keyword>
<evidence type="ECO:0000256" key="6">
    <source>
        <dbReference type="SAM" id="Phobius"/>
    </source>
</evidence>
<reference evidence="8" key="1">
    <citation type="submission" date="2022-08" db="EMBL/GenBank/DDBJ databases">
        <title>Alicyclobacillus fastidiosus DSM 17978, complete genome.</title>
        <authorList>
            <person name="Wang Q."/>
            <person name="Cai R."/>
            <person name="Wang Z."/>
        </authorList>
    </citation>
    <scope>NUCLEOTIDE SEQUENCE</scope>
    <source>
        <strain evidence="8">DSM 17978</strain>
    </source>
</reference>
<organism evidence="8 9">
    <name type="scientific">Alicyclobacillus fastidiosus</name>
    <dbReference type="NCBI Taxonomy" id="392011"/>
    <lineage>
        <taxon>Bacteria</taxon>
        <taxon>Bacillati</taxon>
        <taxon>Bacillota</taxon>
        <taxon>Bacilli</taxon>
        <taxon>Bacillales</taxon>
        <taxon>Alicyclobacillaceae</taxon>
        <taxon>Alicyclobacillus</taxon>
    </lineage>
</organism>
<evidence type="ECO:0000256" key="5">
    <source>
        <dbReference type="ARBA" id="ARBA00023136"/>
    </source>
</evidence>
<dbReference type="PANTHER" id="PTHR11662:SF399">
    <property type="entry name" value="FI19708P1-RELATED"/>
    <property type="match status" value="1"/>
</dbReference>
<feature type="transmembrane region" description="Helical" evidence="6">
    <location>
        <begin position="243"/>
        <end position="261"/>
    </location>
</feature>
<dbReference type="InterPro" id="IPR036259">
    <property type="entry name" value="MFS_trans_sf"/>
</dbReference>
<feature type="transmembrane region" description="Helical" evidence="6">
    <location>
        <begin position="369"/>
        <end position="393"/>
    </location>
</feature>
<dbReference type="Pfam" id="PF07690">
    <property type="entry name" value="MFS_1"/>
    <property type="match status" value="1"/>
</dbReference>
<dbReference type="InterPro" id="IPR011701">
    <property type="entry name" value="MFS"/>
</dbReference>
<keyword evidence="9" id="KW-1185">Reference proteome</keyword>
<feature type="transmembrane region" description="Helical" evidence="6">
    <location>
        <begin position="310"/>
        <end position="330"/>
    </location>
</feature>
<evidence type="ECO:0000256" key="4">
    <source>
        <dbReference type="ARBA" id="ARBA00022989"/>
    </source>
</evidence>
<evidence type="ECO:0000256" key="3">
    <source>
        <dbReference type="ARBA" id="ARBA00022692"/>
    </source>
</evidence>
<feature type="transmembrane region" description="Helical" evidence="6">
    <location>
        <begin position="93"/>
        <end position="111"/>
    </location>
</feature>
<dbReference type="PANTHER" id="PTHR11662">
    <property type="entry name" value="SOLUTE CARRIER FAMILY 17"/>
    <property type="match status" value="1"/>
</dbReference>